<protein>
    <recommendedName>
        <fullName evidence="7">FLYWCH-type domain-containing protein</fullName>
    </recommendedName>
</protein>
<feature type="region of interest" description="Disordered" evidence="1">
    <location>
        <begin position="15"/>
        <end position="64"/>
    </location>
</feature>
<dbReference type="Proteomes" id="UP000677228">
    <property type="component" value="Unassembled WGS sequence"/>
</dbReference>
<feature type="region of interest" description="Disordered" evidence="1">
    <location>
        <begin position="234"/>
        <end position="260"/>
    </location>
</feature>
<dbReference type="EMBL" id="CAJOBA010041203">
    <property type="protein sequence ID" value="CAF4109318.1"/>
    <property type="molecule type" value="Genomic_DNA"/>
</dbReference>
<feature type="compositionally biased region" description="Polar residues" evidence="1">
    <location>
        <begin position="54"/>
        <end position="64"/>
    </location>
</feature>
<evidence type="ECO:0000256" key="1">
    <source>
        <dbReference type="SAM" id="MobiDB-lite"/>
    </source>
</evidence>
<dbReference type="EMBL" id="CAJNOK010019621">
    <property type="protein sequence ID" value="CAF1302726.1"/>
    <property type="molecule type" value="Genomic_DNA"/>
</dbReference>
<evidence type="ECO:0000313" key="4">
    <source>
        <dbReference type="EMBL" id="CAF3533008.1"/>
    </source>
</evidence>
<accession>A0A813PHU7</accession>
<comment type="caution">
    <text evidence="2">The sequence shown here is derived from an EMBL/GenBank/DDBJ whole genome shotgun (WGS) entry which is preliminary data.</text>
</comment>
<name>A0A813PHU7_9BILA</name>
<reference evidence="2" key="1">
    <citation type="submission" date="2021-02" db="EMBL/GenBank/DDBJ databases">
        <authorList>
            <person name="Nowell W R."/>
        </authorList>
    </citation>
    <scope>NUCLEOTIDE SEQUENCE</scope>
</reference>
<evidence type="ECO:0000313" key="5">
    <source>
        <dbReference type="EMBL" id="CAF4109318.1"/>
    </source>
</evidence>
<dbReference type="EMBL" id="CAJNOQ010000081">
    <property type="protein sequence ID" value="CAF0753084.1"/>
    <property type="molecule type" value="Genomic_DNA"/>
</dbReference>
<dbReference type="Proteomes" id="UP000663829">
    <property type="component" value="Unassembled WGS sequence"/>
</dbReference>
<feature type="compositionally biased region" description="Polar residues" evidence="1">
    <location>
        <begin position="234"/>
        <end position="248"/>
    </location>
</feature>
<evidence type="ECO:0008006" key="7">
    <source>
        <dbReference type="Google" id="ProtNLM"/>
    </source>
</evidence>
<dbReference type="Proteomes" id="UP000681722">
    <property type="component" value="Unassembled WGS sequence"/>
</dbReference>
<feature type="compositionally biased region" description="Low complexity" evidence="1">
    <location>
        <begin position="15"/>
        <end position="30"/>
    </location>
</feature>
<dbReference type="Proteomes" id="UP000682733">
    <property type="component" value="Unassembled WGS sequence"/>
</dbReference>
<dbReference type="Gene3D" id="2.20.25.240">
    <property type="match status" value="1"/>
</dbReference>
<evidence type="ECO:0000313" key="3">
    <source>
        <dbReference type="EMBL" id="CAF1302726.1"/>
    </source>
</evidence>
<organism evidence="2 6">
    <name type="scientific">Didymodactylos carnosus</name>
    <dbReference type="NCBI Taxonomy" id="1234261"/>
    <lineage>
        <taxon>Eukaryota</taxon>
        <taxon>Metazoa</taxon>
        <taxon>Spiralia</taxon>
        <taxon>Gnathifera</taxon>
        <taxon>Rotifera</taxon>
        <taxon>Eurotatoria</taxon>
        <taxon>Bdelloidea</taxon>
        <taxon>Philodinida</taxon>
        <taxon>Philodinidae</taxon>
        <taxon>Didymodactylos</taxon>
    </lineage>
</organism>
<dbReference type="OrthoDB" id="9974479at2759"/>
<gene>
    <name evidence="2" type="ORF">GPM918_LOCUS952</name>
    <name evidence="3" type="ORF">OVA965_LOCUS28612</name>
    <name evidence="4" type="ORF">SRO942_LOCUS952</name>
    <name evidence="5" type="ORF">TMI583_LOCUS29370</name>
</gene>
<feature type="compositionally biased region" description="Basic and acidic residues" evidence="1">
    <location>
        <begin position="31"/>
        <end position="53"/>
    </location>
</feature>
<sequence>MLAGIAAIQSPLLTVTSSPTTSNDDNNNSSIKDESNESMSSDDKSSIFSEKDLSNTSESGTFRVQKTQKNKPCLLLDGHRYKQRRTNLDGSVSWTCTHELCSASVRTYQDCVVRRNDDHLHDRIIRVDPGHEFLARLKKRAYEDTLTIPRIYDEEVQNSINKHGKDIEKQLPTFSSVKSTLYRHRQKKQKSQTQTSPIIYPSPVSDKRSTSPAISSLPLKKRFKTNNLTVTVDPTSTSTNLQHNISPSNKRHKLQHPQRSPTIWQQKMYNTSLNSNNNNDNYHFNTQQNILLNQNQQQPNTFSNAYQYLCFQNYLAAKMNDNNKEQNFSLLNTLKANNLTEQIQQLQALQYFQMKTYLKNEAAKVRHQTQKEYRQTLHNSNLFPVMNLHYDSKKKNSEEIDDDIKEPSLIIDERRQYDEYENQLSTVKKRSSFNDTMTQQQSALRERCSNTTMLPLDLSVVKIKKQESD</sequence>
<feature type="region of interest" description="Disordered" evidence="1">
    <location>
        <begin position="182"/>
        <end position="218"/>
    </location>
</feature>
<evidence type="ECO:0000313" key="6">
    <source>
        <dbReference type="Proteomes" id="UP000663829"/>
    </source>
</evidence>
<evidence type="ECO:0000313" key="2">
    <source>
        <dbReference type="EMBL" id="CAF0753084.1"/>
    </source>
</evidence>
<dbReference type="AlphaFoldDB" id="A0A813PHU7"/>
<proteinExistence type="predicted"/>
<keyword evidence="6" id="KW-1185">Reference proteome</keyword>
<dbReference type="EMBL" id="CAJOBC010000081">
    <property type="protein sequence ID" value="CAF3533008.1"/>
    <property type="molecule type" value="Genomic_DNA"/>
</dbReference>